<dbReference type="PANTHER" id="PTHR11533:SF172">
    <property type="entry name" value="AMINOPEPTIDASE N"/>
    <property type="match status" value="1"/>
</dbReference>
<evidence type="ECO:0000256" key="12">
    <source>
        <dbReference type="ARBA" id="ARBA00023049"/>
    </source>
</evidence>
<sequence>MAKGFFISKTLGLVGIVLGLGALATIIALSVVYSQEKQKNASVPNAAATTSPATATTTTSIPTTAATTTSIPTTAAATSIPGTVPGTIPDPTTAGPNNPWNQLRLPKTLAPNNYTVVLQPFLTPDDQGLYLFHGNSTVQFVCLEPTDVILIHSKKLNYTSQEGFLVSLSGVDGATAPPITETWLQEDTEYLVVQLRDPLERNKSYELHSIFVGELADDLAGFYRSEYQEDGMTKVVATTQMQAADARKAFPCFDEPAMKASFSVVLIHLSDHVALSNMPVHTTEQMTLEDGKSWNRTTFQPTLKMSTYLLAFIVSQFESVDANQNGTLWLQSQPDCSLFLLHADQVALPDFNAGAMENWGLVTYRENSLLFDPNFSSIGNKERVVTVIAHELAHQVHWQRAGGIQFGESIGFCGINLQKDLMVSNDMYRVMAIDALASSHPLSFREEEINTPAEISEIFDAIAYSKGASVLRMLSEFLTEERFKRGLQLTGPGLVQAHELAHEPTKGDESPGLSRAALFPCRSSAQLTQESCFTLALLSPQSYLHAYEYGNTVYDNLWEHLQKVVDEDKFALPGTIKTIMDRWVLQMGFPVLTVNTSTGALTQQHFLLSDTPVQRPSEFNYTWIVPVSWLTSDGTSGMYWLTESTASVADFAIAADPGKWLLTNLNVTGYFRKYVQKQIIPLFNYFKNVTSDWTNIPDGLMDHEKGFLSRLPPVPVFLPLRYSEILAISTACSYGVPECQALATDLFSAWRANPAVNP</sequence>
<dbReference type="Pfam" id="PF01433">
    <property type="entry name" value="Peptidase_M1"/>
    <property type="match status" value="2"/>
</dbReference>
<evidence type="ECO:0000259" key="18">
    <source>
        <dbReference type="Pfam" id="PF01433"/>
    </source>
</evidence>
<evidence type="ECO:0000256" key="15">
    <source>
        <dbReference type="ARBA" id="ARBA00023180"/>
    </source>
</evidence>
<evidence type="ECO:0000313" key="20">
    <source>
        <dbReference type="EMBL" id="KAH0620152.1"/>
    </source>
</evidence>
<protein>
    <recommendedName>
        <fullName evidence="16">Aminopeptidase</fullName>
        <ecNumber evidence="16">3.4.11.-</ecNumber>
    </recommendedName>
</protein>
<dbReference type="EMBL" id="JAIPUX010003439">
    <property type="protein sequence ID" value="KAH0620152.1"/>
    <property type="molecule type" value="Genomic_DNA"/>
</dbReference>
<gene>
    <name evidence="20" type="ORF">JD844_014785</name>
</gene>
<feature type="domain" description="Aminopeptidase N-like N-terminal" evidence="19">
    <location>
        <begin position="111"/>
        <end position="309"/>
    </location>
</feature>
<evidence type="ECO:0000256" key="2">
    <source>
        <dbReference type="ARBA" id="ARBA00010136"/>
    </source>
</evidence>
<comment type="caution">
    <text evidence="20">The sequence shown here is derived from an EMBL/GenBank/DDBJ whole genome shotgun (WGS) entry which is preliminary data.</text>
</comment>
<evidence type="ECO:0000256" key="17">
    <source>
        <dbReference type="SAM" id="MobiDB-lite"/>
    </source>
</evidence>
<keyword evidence="4" id="KW-1003">Cell membrane</keyword>
<dbReference type="Pfam" id="PF17900">
    <property type="entry name" value="Peptidase_M1_N"/>
    <property type="match status" value="1"/>
</dbReference>
<keyword evidence="12 16" id="KW-0482">Metalloprotease</keyword>
<feature type="compositionally biased region" description="Low complexity" evidence="17">
    <location>
        <begin position="46"/>
        <end position="68"/>
    </location>
</feature>
<evidence type="ECO:0000256" key="11">
    <source>
        <dbReference type="ARBA" id="ARBA00022989"/>
    </source>
</evidence>
<comment type="similarity">
    <text evidence="2 16">Belongs to the peptidase M1 family.</text>
</comment>
<keyword evidence="8 16" id="KW-0378">Hydrolase</keyword>
<evidence type="ECO:0000256" key="16">
    <source>
        <dbReference type="RuleBase" id="RU364040"/>
    </source>
</evidence>
<dbReference type="Gene3D" id="2.60.40.1910">
    <property type="match status" value="1"/>
</dbReference>
<comment type="subcellular location">
    <subcellularLocation>
        <location evidence="1">Cell membrane</location>
        <topology evidence="1">Single-pass type II membrane protein</topology>
    </subcellularLocation>
</comment>
<reference evidence="20 21" key="1">
    <citation type="journal article" date="2022" name="Gigascience">
        <title>A chromosome-level genome assembly and annotation of the desert horned lizard, Phrynosoma platyrhinos, provides insight into chromosomal rearrangements among reptiles.</title>
        <authorList>
            <person name="Koochekian N."/>
            <person name="Ascanio A."/>
            <person name="Farleigh K."/>
            <person name="Card D.C."/>
            <person name="Schield D.R."/>
            <person name="Castoe T.A."/>
            <person name="Jezkova T."/>
        </authorList>
    </citation>
    <scope>NUCLEOTIDE SEQUENCE [LARGE SCALE GENOMIC DNA]</scope>
    <source>
        <strain evidence="20">NK-2021</strain>
    </source>
</reference>
<evidence type="ECO:0000259" key="19">
    <source>
        <dbReference type="Pfam" id="PF17900"/>
    </source>
</evidence>
<keyword evidence="6" id="KW-0812">Transmembrane</keyword>
<dbReference type="InterPro" id="IPR042097">
    <property type="entry name" value="Aminopeptidase_N-like_N_sf"/>
</dbReference>
<evidence type="ECO:0000256" key="6">
    <source>
        <dbReference type="ARBA" id="ARBA00022692"/>
    </source>
</evidence>
<keyword evidence="7 16" id="KW-0479">Metal-binding</keyword>
<evidence type="ECO:0000256" key="10">
    <source>
        <dbReference type="ARBA" id="ARBA00022968"/>
    </source>
</evidence>
<dbReference type="PANTHER" id="PTHR11533">
    <property type="entry name" value="PROTEASE M1 ZINC METALLOPROTEASE"/>
    <property type="match status" value="1"/>
</dbReference>
<dbReference type="EC" id="3.4.11.-" evidence="16"/>
<evidence type="ECO:0000256" key="5">
    <source>
        <dbReference type="ARBA" id="ARBA00022670"/>
    </source>
</evidence>
<feature type="domain" description="Peptidase M1 membrane alanine aminopeptidase" evidence="18">
    <location>
        <begin position="336"/>
        <end position="395"/>
    </location>
</feature>
<evidence type="ECO:0000256" key="1">
    <source>
        <dbReference type="ARBA" id="ARBA00004401"/>
    </source>
</evidence>
<keyword evidence="3 16" id="KW-0031">Aminopeptidase</keyword>
<keyword evidence="14" id="KW-1015">Disulfide bond</keyword>
<dbReference type="InterPro" id="IPR014782">
    <property type="entry name" value="Peptidase_M1_dom"/>
</dbReference>
<comment type="cofactor">
    <cofactor evidence="16">
        <name>Zn(2+)</name>
        <dbReference type="ChEBI" id="CHEBI:29105"/>
    </cofactor>
    <text evidence="16">Binds 1 zinc ion per subunit.</text>
</comment>
<evidence type="ECO:0000313" key="21">
    <source>
        <dbReference type="Proteomes" id="UP000826234"/>
    </source>
</evidence>
<proteinExistence type="inferred from homology"/>
<keyword evidence="5 16" id="KW-0645">Protease</keyword>
<organism evidence="20 21">
    <name type="scientific">Phrynosoma platyrhinos</name>
    <name type="common">Desert horned lizard</name>
    <dbReference type="NCBI Taxonomy" id="52577"/>
    <lineage>
        <taxon>Eukaryota</taxon>
        <taxon>Metazoa</taxon>
        <taxon>Chordata</taxon>
        <taxon>Craniata</taxon>
        <taxon>Vertebrata</taxon>
        <taxon>Euteleostomi</taxon>
        <taxon>Lepidosauria</taxon>
        <taxon>Squamata</taxon>
        <taxon>Bifurcata</taxon>
        <taxon>Unidentata</taxon>
        <taxon>Episquamata</taxon>
        <taxon>Toxicofera</taxon>
        <taxon>Iguania</taxon>
        <taxon>Phrynosomatidae</taxon>
        <taxon>Phrynosomatinae</taxon>
        <taxon>Phrynosoma</taxon>
    </lineage>
</organism>
<keyword evidence="10" id="KW-0735">Signal-anchor</keyword>
<evidence type="ECO:0000256" key="9">
    <source>
        <dbReference type="ARBA" id="ARBA00022833"/>
    </source>
</evidence>
<evidence type="ECO:0000256" key="7">
    <source>
        <dbReference type="ARBA" id="ARBA00022723"/>
    </source>
</evidence>
<dbReference type="SUPFAM" id="SSF63737">
    <property type="entry name" value="Leukotriene A4 hydrolase N-terminal domain"/>
    <property type="match status" value="1"/>
</dbReference>
<dbReference type="InterPro" id="IPR001930">
    <property type="entry name" value="Peptidase_M1"/>
</dbReference>
<keyword evidence="13" id="KW-0472">Membrane</keyword>
<dbReference type="PRINTS" id="PR00756">
    <property type="entry name" value="ALADIPTASE"/>
</dbReference>
<dbReference type="CDD" id="cd09601">
    <property type="entry name" value="M1_APN-Q_like"/>
    <property type="match status" value="1"/>
</dbReference>
<dbReference type="SUPFAM" id="SSF55486">
    <property type="entry name" value="Metalloproteases ('zincins'), catalytic domain"/>
    <property type="match status" value="2"/>
</dbReference>
<keyword evidence="11" id="KW-1133">Transmembrane helix</keyword>
<accession>A0ABQ7SS13</accession>
<evidence type="ECO:0000256" key="8">
    <source>
        <dbReference type="ARBA" id="ARBA00022801"/>
    </source>
</evidence>
<evidence type="ECO:0000256" key="4">
    <source>
        <dbReference type="ARBA" id="ARBA00022475"/>
    </source>
</evidence>
<dbReference type="Gene3D" id="1.10.390.10">
    <property type="entry name" value="Neutral Protease Domain 2"/>
    <property type="match status" value="3"/>
</dbReference>
<keyword evidence="21" id="KW-1185">Reference proteome</keyword>
<dbReference type="Proteomes" id="UP000826234">
    <property type="component" value="Unassembled WGS sequence"/>
</dbReference>
<evidence type="ECO:0000256" key="14">
    <source>
        <dbReference type="ARBA" id="ARBA00023157"/>
    </source>
</evidence>
<feature type="region of interest" description="Disordered" evidence="17">
    <location>
        <begin position="76"/>
        <end position="95"/>
    </location>
</feature>
<name>A0ABQ7SS13_PHRPL</name>
<dbReference type="InterPro" id="IPR027268">
    <property type="entry name" value="Peptidase_M4/M1_CTD_sf"/>
</dbReference>
<evidence type="ECO:0000256" key="13">
    <source>
        <dbReference type="ARBA" id="ARBA00023136"/>
    </source>
</evidence>
<evidence type="ECO:0000256" key="3">
    <source>
        <dbReference type="ARBA" id="ARBA00022438"/>
    </source>
</evidence>
<dbReference type="InterPro" id="IPR045357">
    <property type="entry name" value="Aminopeptidase_N-like_N"/>
</dbReference>
<feature type="region of interest" description="Disordered" evidence="17">
    <location>
        <begin position="41"/>
        <end position="68"/>
    </location>
</feature>
<dbReference type="Gene3D" id="2.60.40.1730">
    <property type="entry name" value="tricorn interacting facor f3 domain"/>
    <property type="match status" value="1"/>
</dbReference>
<dbReference type="InterPro" id="IPR050344">
    <property type="entry name" value="Peptidase_M1_aminopeptidases"/>
</dbReference>
<keyword evidence="15" id="KW-0325">Glycoprotein</keyword>
<feature type="domain" description="Peptidase M1 membrane alanine aminopeptidase" evidence="18">
    <location>
        <begin position="420"/>
        <end position="488"/>
    </location>
</feature>
<dbReference type="InterPro" id="IPR034016">
    <property type="entry name" value="M1_APN-typ"/>
</dbReference>
<keyword evidence="9 16" id="KW-0862">Zinc</keyword>